<sequence>MMKLTQRLEEIRTALSPSFDIVYRHVTIQNTQAWLIFLSSLSDSELIASLVEGFVITAGNDLHITFYPGAVDKVTDQKKAITNMLSGQCLVLMDNSEVYYCIETRHYPARSTAEPNVEKSVRGAHDGFVENVILNVGLIRRRIRDPRLVVTMNKEGVKTRTDVAYLYIDGLVDVDVLHDFESRMHTLPEAEILSERNLVELLYGKTWNPYPHVRYCERPDICAIHLLQGYLIALVDNSPTGVILPTTFFEQTKQIEEYTQTTLVATFTRVLRLIGIVFSLYLLPLWIALVIDQNPTLLNIPIQHVNVYQFGFQVILADIIVEWIRQSLIHTPTILSSIMSFVAVFLLGDMAIELGAYTKEVLIMVALVNIGNLLTPSYELSLANKVFRIFIGFLALMFGISGFCVGVLLHIVILLSTKTIKFPYLYPLIPFSYKECGRILFGAPIKVNRDTSSKSTKG</sequence>
<dbReference type="EMBL" id="JQIF01000097">
    <property type="protein sequence ID" value="KGJ51737.1"/>
    <property type="molecule type" value="Genomic_DNA"/>
</dbReference>
<name>A0A099I389_CLOIN</name>
<evidence type="ECO:0000256" key="3">
    <source>
        <dbReference type="SAM" id="Phobius"/>
    </source>
</evidence>
<feature type="transmembrane region" description="Helical" evidence="3">
    <location>
        <begin position="328"/>
        <end position="348"/>
    </location>
</feature>
<evidence type="ECO:0000313" key="4">
    <source>
        <dbReference type="EMBL" id="KGJ51737.1"/>
    </source>
</evidence>
<keyword evidence="3" id="KW-0812">Transmembrane</keyword>
<comment type="caution">
    <text evidence="4">The sequence shown here is derived from an EMBL/GenBank/DDBJ whole genome shotgun (WGS) entry which is preliminary data.</text>
</comment>
<feature type="transmembrane region" description="Helical" evidence="3">
    <location>
        <begin position="360"/>
        <end position="378"/>
    </location>
</feature>
<dbReference type="InterPro" id="IPR004995">
    <property type="entry name" value="Spore_Ger"/>
</dbReference>
<dbReference type="PANTHER" id="PTHR22550">
    <property type="entry name" value="SPORE GERMINATION PROTEIN"/>
    <property type="match status" value="1"/>
</dbReference>
<proteinExistence type="inferred from homology"/>
<evidence type="ECO:0000313" key="5">
    <source>
        <dbReference type="Proteomes" id="UP000030008"/>
    </source>
</evidence>
<dbReference type="GO" id="GO:0016020">
    <property type="term" value="C:membrane"/>
    <property type="evidence" value="ECO:0007669"/>
    <property type="project" value="InterPro"/>
</dbReference>
<protein>
    <submittedName>
        <fullName evidence="4">Stage V sporulation protein B</fullName>
    </submittedName>
</protein>
<dbReference type="PANTHER" id="PTHR22550:SF9">
    <property type="entry name" value="STAGE V SPORULATION PROTEIN AF"/>
    <property type="match status" value="1"/>
</dbReference>
<dbReference type="GO" id="GO:0009847">
    <property type="term" value="P:spore germination"/>
    <property type="evidence" value="ECO:0007669"/>
    <property type="project" value="InterPro"/>
</dbReference>
<evidence type="ECO:0000256" key="1">
    <source>
        <dbReference type="ARBA" id="ARBA00005278"/>
    </source>
</evidence>
<feature type="transmembrane region" description="Helical" evidence="3">
    <location>
        <begin position="270"/>
        <end position="291"/>
    </location>
</feature>
<reference evidence="4 5" key="1">
    <citation type="submission" date="2014-08" db="EMBL/GenBank/DDBJ databases">
        <title>Clostridium innocuum, an unnegligible vancomycin-resistant pathogen causing extra-intestinal infections.</title>
        <authorList>
            <person name="Feng Y."/>
            <person name="Chiu C.-H."/>
        </authorList>
    </citation>
    <scope>NUCLEOTIDE SEQUENCE [LARGE SCALE GENOMIC DNA]</scope>
    <source>
        <strain evidence="4 5">AN88</strain>
    </source>
</reference>
<dbReference type="Proteomes" id="UP000030008">
    <property type="component" value="Unassembled WGS sequence"/>
</dbReference>
<dbReference type="AlphaFoldDB" id="A0A099I389"/>
<organism evidence="4 5">
    <name type="scientific">Clostridium innocuum</name>
    <dbReference type="NCBI Taxonomy" id="1522"/>
    <lineage>
        <taxon>Bacteria</taxon>
        <taxon>Bacillati</taxon>
        <taxon>Bacillota</taxon>
        <taxon>Clostridia</taxon>
        <taxon>Eubacteriales</taxon>
        <taxon>Clostridiaceae</taxon>
        <taxon>Clostridium</taxon>
    </lineage>
</organism>
<dbReference type="Pfam" id="PF03323">
    <property type="entry name" value="GerA"/>
    <property type="match status" value="1"/>
</dbReference>
<accession>A0A099I389</accession>
<gene>
    <name evidence="4" type="ORF">CIAN88_18425</name>
</gene>
<keyword evidence="3" id="KW-1133">Transmembrane helix</keyword>
<keyword evidence="2 3" id="KW-0472">Membrane</keyword>
<feature type="transmembrane region" description="Helical" evidence="3">
    <location>
        <begin position="390"/>
        <end position="415"/>
    </location>
</feature>
<dbReference type="InterPro" id="IPR050768">
    <property type="entry name" value="UPF0353/GerABKA_families"/>
</dbReference>
<evidence type="ECO:0000256" key="2">
    <source>
        <dbReference type="ARBA" id="ARBA00023136"/>
    </source>
</evidence>
<dbReference type="PIRSF" id="PIRSF005690">
    <property type="entry name" value="GerBA"/>
    <property type="match status" value="1"/>
</dbReference>
<comment type="similarity">
    <text evidence="1">Belongs to the GerABKA family.</text>
</comment>
<dbReference type="RefSeq" id="WP_044907286.1">
    <property type="nucleotide sequence ID" value="NZ_JQIF01000097.1"/>
</dbReference>